<gene>
    <name evidence="6" type="ORF">AKJ65_01530</name>
</gene>
<protein>
    <recommendedName>
        <fullName evidence="4">Type II methyltransferase</fullName>
        <ecNumber evidence="4">2.1.1.113</ecNumber>
    </recommendedName>
    <alternativeName>
        <fullName evidence="4">N-4 cytosine-specific methyltransferase</fullName>
    </alternativeName>
</protein>
<accession>A0A133UN27</accession>
<evidence type="ECO:0000256" key="4">
    <source>
        <dbReference type="RuleBase" id="RU362026"/>
    </source>
</evidence>
<evidence type="ECO:0000259" key="5">
    <source>
        <dbReference type="Pfam" id="PF01555"/>
    </source>
</evidence>
<keyword evidence="4" id="KW-0680">Restriction system</keyword>
<feature type="domain" description="DNA methylase N-4/N-6" evidence="5">
    <location>
        <begin position="194"/>
        <end position="271"/>
    </location>
</feature>
<reference evidence="6 7" key="1">
    <citation type="journal article" date="2016" name="Sci. Rep.">
        <title>Metabolic traits of an uncultured archaeal lineage -MSBL1- from brine pools of the Red Sea.</title>
        <authorList>
            <person name="Mwirichia R."/>
            <person name="Alam I."/>
            <person name="Rashid M."/>
            <person name="Vinu M."/>
            <person name="Ba-Alawi W."/>
            <person name="Anthony Kamau A."/>
            <person name="Kamanda Ngugi D."/>
            <person name="Goker M."/>
            <person name="Klenk H.P."/>
            <person name="Bajic V."/>
            <person name="Stingl U."/>
        </authorList>
    </citation>
    <scope>NUCLEOTIDE SEQUENCE [LARGE SCALE GENOMIC DNA]</scope>
    <source>
        <strain evidence="6">SCGC-AAA259E19</strain>
    </source>
</reference>
<proteinExistence type="inferred from homology"/>
<dbReference type="GO" id="GO:0009307">
    <property type="term" value="P:DNA restriction-modification system"/>
    <property type="evidence" value="ECO:0007669"/>
    <property type="project" value="UniProtKB-KW"/>
</dbReference>
<dbReference type="GO" id="GO:0015667">
    <property type="term" value="F:site-specific DNA-methyltransferase (cytosine-N4-specific) activity"/>
    <property type="evidence" value="ECO:0007669"/>
    <property type="project" value="UniProtKB-EC"/>
</dbReference>
<dbReference type="AlphaFoldDB" id="A0A133UN27"/>
<dbReference type="SUPFAM" id="SSF53335">
    <property type="entry name" value="S-adenosyl-L-methionine-dependent methyltransferases"/>
    <property type="match status" value="1"/>
</dbReference>
<dbReference type="GO" id="GO:0032259">
    <property type="term" value="P:methylation"/>
    <property type="evidence" value="ECO:0007669"/>
    <property type="project" value="UniProtKB-KW"/>
</dbReference>
<name>A0A133UN27_9EURY</name>
<dbReference type="Proteomes" id="UP000070284">
    <property type="component" value="Unassembled WGS sequence"/>
</dbReference>
<sequence>MEKRTSVFEAAREEPDKYGDLTERLEKSVNSAYRELRRRRETEKRKEELENAPELKNLFLGDCLEKIEKVPEDSVDCVVTDPPYGINVESGTREQIRKLRENWTYEGDDEDIFPQLLRLFKKLEPKLKGDAHIYIFTSWKAWHKLYPLADDFFDVRNWLVYLHYLSTGGDLNVYRTAASSILFAAAGDGRKIREHKWNFFDESGNYRKNGKSYHPPQKSVSICKKLIENSTVEGETVLDPFCGSGTTLVAAEELDRNWIGIELEERWYNTARQRIAEARKSDGE</sequence>
<dbReference type="InterPro" id="IPR002941">
    <property type="entry name" value="DNA_methylase_N4/N6"/>
</dbReference>
<comment type="catalytic activity">
    <reaction evidence="4">
        <text>a 2'-deoxycytidine in DNA + S-adenosyl-L-methionine = an N(4)-methyl-2'-deoxycytidine in DNA + S-adenosyl-L-homocysteine + H(+)</text>
        <dbReference type="Rhea" id="RHEA:16857"/>
        <dbReference type="Rhea" id="RHEA-COMP:11369"/>
        <dbReference type="Rhea" id="RHEA-COMP:13674"/>
        <dbReference type="ChEBI" id="CHEBI:15378"/>
        <dbReference type="ChEBI" id="CHEBI:57856"/>
        <dbReference type="ChEBI" id="CHEBI:59789"/>
        <dbReference type="ChEBI" id="CHEBI:85452"/>
        <dbReference type="ChEBI" id="CHEBI:137933"/>
        <dbReference type="EC" id="2.1.1.113"/>
    </reaction>
</comment>
<evidence type="ECO:0000256" key="2">
    <source>
        <dbReference type="ARBA" id="ARBA00022603"/>
    </source>
</evidence>
<dbReference type="PROSITE" id="PS00092">
    <property type="entry name" value="N6_MTASE"/>
    <property type="match status" value="1"/>
</dbReference>
<keyword evidence="3" id="KW-0808">Transferase</keyword>
<dbReference type="PRINTS" id="PR00508">
    <property type="entry name" value="S21N4MTFRASE"/>
</dbReference>
<dbReference type="Pfam" id="PF01555">
    <property type="entry name" value="N6_N4_Mtase"/>
    <property type="match status" value="2"/>
</dbReference>
<evidence type="ECO:0000256" key="3">
    <source>
        <dbReference type="ARBA" id="ARBA00022679"/>
    </source>
</evidence>
<evidence type="ECO:0000313" key="6">
    <source>
        <dbReference type="EMBL" id="KXA95553.1"/>
    </source>
</evidence>
<dbReference type="GO" id="GO:0008170">
    <property type="term" value="F:N-methyltransferase activity"/>
    <property type="evidence" value="ECO:0007669"/>
    <property type="project" value="InterPro"/>
</dbReference>
<dbReference type="InterPro" id="IPR001091">
    <property type="entry name" value="RM_Methyltransferase"/>
</dbReference>
<dbReference type="PANTHER" id="PTHR13370">
    <property type="entry name" value="RNA METHYLASE-RELATED"/>
    <property type="match status" value="1"/>
</dbReference>
<dbReference type="Gene3D" id="3.40.50.150">
    <property type="entry name" value="Vaccinia Virus protein VP39"/>
    <property type="match status" value="1"/>
</dbReference>
<feature type="domain" description="DNA methylase N-4/N-6" evidence="5">
    <location>
        <begin position="75"/>
        <end position="159"/>
    </location>
</feature>
<dbReference type="EC" id="2.1.1.113" evidence="4"/>
<dbReference type="EMBL" id="LHXO01000012">
    <property type="protein sequence ID" value="KXA95553.1"/>
    <property type="molecule type" value="Genomic_DNA"/>
</dbReference>
<keyword evidence="4" id="KW-0949">S-adenosyl-L-methionine</keyword>
<dbReference type="InterPro" id="IPR002052">
    <property type="entry name" value="DNA_methylase_N6_adenine_CS"/>
</dbReference>
<evidence type="ECO:0000313" key="7">
    <source>
        <dbReference type="Proteomes" id="UP000070284"/>
    </source>
</evidence>
<comment type="caution">
    <text evidence="6">The sequence shown here is derived from an EMBL/GenBank/DDBJ whole genome shotgun (WGS) entry which is preliminary data.</text>
</comment>
<keyword evidence="7" id="KW-1185">Reference proteome</keyword>
<keyword evidence="2 4" id="KW-0489">Methyltransferase</keyword>
<comment type="similarity">
    <text evidence="1 4">Belongs to the N(4)/N(6)-methyltransferase family.</text>
</comment>
<dbReference type="PANTHER" id="PTHR13370:SF3">
    <property type="entry name" value="TRNA (GUANINE(10)-N2)-METHYLTRANSFERASE HOMOLOG"/>
    <property type="match status" value="1"/>
</dbReference>
<evidence type="ECO:0000256" key="1">
    <source>
        <dbReference type="ARBA" id="ARBA00006594"/>
    </source>
</evidence>
<dbReference type="GO" id="GO:0003677">
    <property type="term" value="F:DNA binding"/>
    <property type="evidence" value="ECO:0007669"/>
    <property type="project" value="InterPro"/>
</dbReference>
<organism evidence="6 7">
    <name type="scientific">candidate division MSBL1 archaeon SCGC-AAA259E19</name>
    <dbReference type="NCBI Taxonomy" id="1698264"/>
    <lineage>
        <taxon>Archaea</taxon>
        <taxon>Methanobacteriati</taxon>
        <taxon>Methanobacteriota</taxon>
        <taxon>candidate division MSBL1</taxon>
    </lineage>
</organism>
<dbReference type="GO" id="GO:0005737">
    <property type="term" value="C:cytoplasm"/>
    <property type="evidence" value="ECO:0007669"/>
    <property type="project" value="TreeGrafter"/>
</dbReference>
<dbReference type="InterPro" id="IPR029063">
    <property type="entry name" value="SAM-dependent_MTases_sf"/>
</dbReference>